<keyword evidence="2" id="KW-0812">Transmembrane</keyword>
<feature type="region of interest" description="Disordered" evidence="1">
    <location>
        <begin position="546"/>
        <end position="602"/>
    </location>
</feature>
<evidence type="ECO:0000313" key="3">
    <source>
        <dbReference type="EMBL" id="RKP00392.1"/>
    </source>
</evidence>
<dbReference type="EMBL" id="ML014218">
    <property type="protein sequence ID" value="RKP00392.1"/>
    <property type="molecule type" value="Genomic_DNA"/>
</dbReference>
<evidence type="ECO:0000256" key="2">
    <source>
        <dbReference type="SAM" id="Phobius"/>
    </source>
</evidence>
<keyword evidence="4" id="KW-1185">Reference proteome</keyword>
<evidence type="ECO:0000256" key="1">
    <source>
        <dbReference type="SAM" id="MobiDB-lite"/>
    </source>
</evidence>
<feature type="compositionally biased region" description="Polar residues" evidence="1">
    <location>
        <begin position="242"/>
        <end position="263"/>
    </location>
</feature>
<organism evidence="3 4">
    <name type="scientific">Caulochytrium protostelioides</name>
    <dbReference type="NCBI Taxonomy" id="1555241"/>
    <lineage>
        <taxon>Eukaryota</taxon>
        <taxon>Fungi</taxon>
        <taxon>Fungi incertae sedis</taxon>
        <taxon>Chytridiomycota</taxon>
        <taxon>Chytridiomycota incertae sedis</taxon>
        <taxon>Chytridiomycetes</taxon>
        <taxon>Caulochytriales</taxon>
        <taxon>Caulochytriaceae</taxon>
        <taxon>Caulochytrium</taxon>
    </lineage>
</organism>
<sequence length="602" mass="66123">MTWIRMALPRVLPMAVYPRGCVTARHPHPSKPSKREGAAFPARPPGPFLRLRLVRPPTHSIRLHTSRRVTTDPRPAGLARHASPTTHHEVPSVAPETIPATDTMLPPAAAIAASGHGRRRRHAHRSRHRTDRHAAATAAATSAMAPAQTLGMAGTRLRPIRHRWVARITVAALAGLLLAGVGSAAAYPASAPTRRLLSRLRRGSELARSAAVDDPAQGADAQTKYGDHLLQETHDAAETYEETGQNADPNQGQSGDQNGPSKQGNRDNKQGGAETTYTSTNHAARYVEDTSHVPGCAAEQLLDVSCKDFWTPHVGISDVDLFQQALTPRELVTHTPTTLPVVALAKAAAYLAFFGHTPLKPPAEQFLHNLAMILLHHTYTEEDMAVMSEQNFFTMWERVYGVHKALLPTTGKLEPFWQAFGYNRELTPEAISRTVAFDKERFSKLMPKLVNASVGPMSTMGFCETLQNPMGWLLHNPPDVLDVLRGYLSPAAVMVTRPITCKLLPGSEFEHWLQRPKKTALYTHFLELADLVKWADRVVPYAEQPMRPALAKGKSGQDATGHDHDRDHDHDGDGDGEAHGGDAHDHHDGHGSDHRRLRLRRS</sequence>
<feature type="region of interest" description="Disordered" evidence="1">
    <location>
        <begin position="67"/>
        <end position="92"/>
    </location>
</feature>
<gene>
    <name evidence="3" type="ORF">CXG81DRAFT_19640</name>
</gene>
<feature type="region of interest" description="Disordered" evidence="1">
    <location>
        <begin position="241"/>
        <end position="275"/>
    </location>
</feature>
<proteinExistence type="predicted"/>
<feature type="compositionally biased region" description="Basic and acidic residues" evidence="1">
    <location>
        <begin position="560"/>
        <end position="594"/>
    </location>
</feature>
<protein>
    <submittedName>
        <fullName evidence="3">Uncharacterized protein</fullName>
    </submittedName>
</protein>
<feature type="region of interest" description="Disordered" evidence="1">
    <location>
        <begin position="112"/>
        <end position="143"/>
    </location>
</feature>
<feature type="region of interest" description="Disordered" evidence="1">
    <location>
        <begin position="24"/>
        <end position="44"/>
    </location>
</feature>
<feature type="compositionally biased region" description="Basic residues" evidence="1">
    <location>
        <begin position="116"/>
        <end position="131"/>
    </location>
</feature>
<name>A0A4P9X5K9_9FUNG</name>
<reference evidence="4" key="1">
    <citation type="journal article" date="2018" name="Nat. Microbiol.">
        <title>Leveraging single-cell genomics to expand the fungal tree of life.</title>
        <authorList>
            <person name="Ahrendt S.R."/>
            <person name="Quandt C.A."/>
            <person name="Ciobanu D."/>
            <person name="Clum A."/>
            <person name="Salamov A."/>
            <person name="Andreopoulos B."/>
            <person name="Cheng J.F."/>
            <person name="Woyke T."/>
            <person name="Pelin A."/>
            <person name="Henrissat B."/>
            <person name="Reynolds N.K."/>
            <person name="Benny G.L."/>
            <person name="Smith M.E."/>
            <person name="James T.Y."/>
            <person name="Grigoriev I.V."/>
        </authorList>
    </citation>
    <scope>NUCLEOTIDE SEQUENCE [LARGE SCALE GENOMIC DNA]</scope>
    <source>
        <strain evidence="4">ATCC 52028</strain>
    </source>
</reference>
<feature type="transmembrane region" description="Helical" evidence="2">
    <location>
        <begin position="164"/>
        <end position="187"/>
    </location>
</feature>
<keyword evidence="2" id="KW-0472">Membrane</keyword>
<dbReference type="AlphaFoldDB" id="A0A4P9X5K9"/>
<evidence type="ECO:0000313" key="4">
    <source>
        <dbReference type="Proteomes" id="UP000274922"/>
    </source>
</evidence>
<keyword evidence="2" id="KW-1133">Transmembrane helix</keyword>
<dbReference type="Proteomes" id="UP000274922">
    <property type="component" value="Unassembled WGS sequence"/>
</dbReference>
<accession>A0A4P9X5K9</accession>